<keyword evidence="2" id="KW-0328">Glycosyltransferase</keyword>
<evidence type="ECO:0000259" key="1">
    <source>
        <dbReference type="Pfam" id="PF00535"/>
    </source>
</evidence>
<comment type="caution">
    <text evidence="2">The sequence shown here is derived from an EMBL/GenBank/DDBJ whole genome shotgun (WGS) entry which is preliminary data.</text>
</comment>
<keyword evidence="2" id="KW-0808">Transferase</keyword>
<dbReference type="RefSeq" id="WP_219080973.1">
    <property type="nucleotide sequence ID" value="NZ_JAHBBD010000007.1"/>
</dbReference>
<sequence length="281" mass="32343">MTNAVNVAMPISLSVVLYRDYRTPAAMIRSLMQFTDSRLQFQIIAVDNSNLSSGDPLIEERNRFVSEFSNDGFGPGSALIAHRFLYVDVHENLGFGRANNVALDMVNSQYHAYVNPDILFIGDTLTALKSFMDAHPDVGMCIPRMVDAQGHPLKVYRRNITVLDAFNRMFLKNRLRKRDYWHTMSDKDYSKPFQVPFGQGSFLFARTKLLKQLGGFDDSYFMYLEDADLCRRVNQVSQLVYCPDAVVVHKWEQGSHKNPRLFKEHLKSYAIYFRKWGLSLA</sequence>
<accession>A0ABS6W7Y9</accession>
<dbReference type="InterPro" id="IPR001173">
    <property type="entry name" value="Glyco_trans_2-like"/>
</dbReference>
<dbReference type="PANTHER" id="PTHR43179:SF10">
    <property type="entry name" value="GLYCOSYL TRANSFERASE"/>
    <property type="match status" value="1"/>
</dbReference>
<evidence type="ECO:0000313" key="2">
    <source>
        <dbReference type="EMBL" id="MBW3082616.1"/>
    </source>
</evidence>
<gene>
    <name evidence="2" type="ORF">KIH73_04355</name>
</gene>
<proteinExistence type="predicted"/>
<name>A0ABS6W7Y9_9BIFI</name>
<organism evidence="2 3">
    <name type="scientific">Bifidobacterium phasiani</name>
    <dbReference type="NCBI Taxonomy" id="2834431"/>
    <lineage>
        <taxon>Bacteria</taxon>
        <taxon>Bacillati</taxon>
        <taxon>Actinomycetota</taxon>
        <taxon>Actinomycetes</taxon>
        <taxon>Bifidobacteriales</taxon>
        <taxon>Bifidobacteriaceae</taxon>
        <taxon>Bifidobacterium</taxon>
    </lineage>
</organism>
<dbReference type="EMBL" id="JAHBBD010000007">
    <property type="protein sequence ID" value="MBW3082616.1"/>
    <property type="molecule type" value="Genomic_DNA"/>
</dbReference>
<dbReference type="PANTHER" id="PTHR43179">
    <property type="entry name" value="RHAMNOSYLTRANSFERASE WBBL"/>
    <property type="match status" value="1"/>
</dbReference>
<dbReference type="EC" id="2.4.-.-" evidence="2"/>
<dbReference type="Pfam" id="PF00535">
    <property type="entry name" value="Glycos_transf_2"/>
    <property type="match status" value="1"/>
</dbReference>
<keyword evidence="3" id="KW-1185">Reference proteome</keyword>
<feature type="domain" description="Glycosyltransferase 2-like" evidence="1">
    <location>
        <begin position="82"/>
        <end position="211"/>
    </location>
</feature>
<reference evidence="2 3" key="1">
    <citation type="submission" date="2021-05" db="EMBL/GenBank/DDBJ databases">
        <title>Phylogenetic classification of ten novel species belonging to the genus Bifidobacterium comprising B. colchicus sp. nov., B. abeli sp. nov., B. bicoloris sp. nov., B. guerezis sp. nov., B. rosaliae sp. nov., B. santillanensis sp. nov., B. argentati sp. nov., B. amazzoni sp. nov., B. pluviali sp. nov., and B. pinnaculum sp. nov.</title>
        <authorList>
            <person name="Lugli G.A."/>
            <person name="Ruiz Garcia L."/>
            <person name="Margolles A."/>
            <person name="Ventura M."/>
        </authorList>
    </citation>
    <scope>NUCLEOTIDE SEQUENCE [LARGE SCALE GENOMIC DNA]</scope>
    <source>
        <strain evidence="2 3">6T3</strain>
    </source>
</reference>
<dbReference type="GO" id="GO:0016757">
    <property type="term" value="F:glycosyltransferase activity"/>
    <property type="evidence" value="ECO:0007669"/>
    <property type="project" value="UniProtKB-KW"/>
</dbReference>
<evidence type="ECO:0000313" key="3">
    <source>
        <dbReference type="Proteomes" id="UP000812844"/>
    </source>
</evidence>
<protein>
    <submittedName>
        <fullName evidence="2">Glycosyltransferase</fullName>
        <ecNumber evidence="2">2.4.-.-</ecNumber>
    </submittedName>
</protein>
<dbReference type="Proteomes" id="UP000812844">
    <property type="component" value="Unassembled WGS sequence"/>
</dbReference>